<evidence type="ECO:0000313" key="2">
    <source>
        <dbReference type="Proteomes" id="UP000510821"/>
    </source>
</evidence>
<dbReference type="Proteomes" id="UP000510821">
    <property type="component" value="Chromosome"/>
</dbReference>
<proteinExistence type="predicted"/>
<evidence type="ECO:0000313" key="1">
    <source>
        <dbReference type="EMBL" id="QLJ52809.1"/>
    </source>
</evidence>
<dbReference type="KEGG" id="flt:Sv326_0634"/>
<sequence>MDINTASAAERPSGQASNVRVGGNGFDITFGRGRSAHVVRGYNLFMLRKVQNEFSVPTLFTRKLKEVPFSILYDFDEDRIYIVTIGVRREVVESIFAGIEGVGFEHLMECLDEEIEPRTLWRYVAFPLPEGAFDYNETSAARPLSAQSRMYYNPESLADIYHAMRGKMAKMLVSFVPASAAELEREREFYERELVFGAGGGYVRKEKKVSTFVLLGNVVASMFTTAPVTDLSKGAVYGEEKREKVPVRRDVKREHIARTIVGMCNLAKLTNDAIFRVNFIGYGENSDLLEMHFRSKLPCLKEPVSSSEELTYGMPQKEGDIMSGLFASNFIYFPKKYSVEEEKGLKEG</sequence>
<accession>A0A7D5XJP4</accession>
<dbReference type="EMBL" id="CP058998">
    <property type="protein sequence ID" value="QLJ52809.1"/>
    <property type="molecule type" value="Genomic_DNA"/>
</dbReference>
<name>A0A7D5XJP4_FERL1</name>
<gene>
    <name evidence="1" type="ORF">Sv326_0634</name>
</gene>
<reference evidence="2" key="1">
    <citation type="submission" date="2020-07" db="EMBL/GenBank/DDBJ databases">
        <title>Metabolic diversity and evolutionary history of the archaeal phylum ###Micrarchaeota### uncovered from a freshwater lake metagenome.</title>
        <authorList>
            <person name="Kadnikov V.V."/>
            <person name="Savvichev A.S."/>
            <person name="Mardanov A.V."/>
            <person name="Beletsky A.V."/>
            <person name="Chupakov A.V."/>
            <person name="Kokryatskaya N.M."/>
            <person name="Pimenov N.V."/>
            <person name="Ravin N.V."/>
        </authorList>
    </citation>
    <scope>NUCLEOTIDE SEQUENCE [LARGE SCALE GENOMIC DNA]</scope>
</reference>
<protein>
    <submittedName>
        <fullName evidence="1">Uncharacterized protein</fullName>
    </submittedName>
</protein>
<organism evidence="1 2">
    <name type="scientific">Fermentimicrarchaeum limneticum</name>
    <dbReference type="NCBI Taxonomy" id="2795018"/>
    <lineage>
        <taxon>Archaea</taxon>
        <taxon>Candidatus Micrarchaeota</taxon>
        <taxon>Candidatus Fermentimicrarchaeales</taxon>
        <taxon>Candidatus Fermentimicrarchaeaceae</taxon>
        <taxon>Candidatus Fermentimicrarchaeum</taxon>
    </lineage>
</organism>
<dbReference type="AlphaFoldDB" id="A0A7D5XJP4"/>